<reference evidence="5" key="1">
    <citation type="submission" date="2023-10" db="EMBL/GenBank/DDBJ databases">
        <authorList>
            <person name="Chen Y."/>
            <person name="Shah S."/>
            <person name="Dougan E. K."/>
            <person name="Thang M."/>
            <person name="Chan C."/>
        </authorList>
    </citation>
    <scope>NUCLEOTIDE SEQUENCE [LARGE SCALE GENOMIC DNA]</scope>
</reference>
<feature type="domain" description="Methyltransferase small" evidence="4">
    <location>
        <begin position="121"/>
        <end position="284"/>
    </location>
</feature>
<feature type="region of interest" description="Disordered" evidence="3">
    <location>
        <begin position="322"/>
        <end position="351"/>
    </location>
</feature>
<feature type="non-terminal residue" evidence="5">
    <location>
        <position position="487"/>
    </location>
</feature>
<dbReference type="Proteomes" id="UP001189429">
    <property type="component" value="Unassembled WGS sequence"/>
</dbReference>
<dbReference type="SUPFAM" id="SSF53335">
    <property type="entry name" value="S-adenosyl-L-methionine-dependent methyltransferases"/>
    <property type="match status" value="1"/>
</dbReference>
<evidence type="ECO:0000256" key="2">
    <source>
        <dbReference type="ARBA" id="ARBA00022679"/>
    </source>
</evidence>
<sequence>MSALTFESVCLCQYLFLQEGPFNACVLRSPDSAGALELALHGVASVLPPGSPLWVFGDVRAGVLNAVKALRPLFKLQKPVQELGEVRVVRALRTSAAPTAPLEAWLRSESVEILGRRREWCSMPGLFAGGLVDVMTRHLLDQLQAVDSLPREHPSTPPWSLRGPDCRVLDFACGSGVLAAGVRQLWPEARLVLLDADAVALEAARRNVPGAEEVVLADGLGGLGAAEAAAEPFDLIVSNPPVHRGHADDLSVLMRLISEAPARLRPRGELWLVSQEHVPTGQLFELARKSQPGSALLVTEMVPTADGRFTIWKARLAEAGARGAGVQQAERRRPERRRREEEPGAASLGWPWPRPAASGRCSFSRRALSHRLLRPRGPGPSRVDAARKVPQERCTAASEGGKRDGEGLLRRRRGFSEAPAPSEKFLRVFGEGLEDFSEGPGTSEPSEEARPFSLPALAPVLSSREAAACPHRRIPGRVPTVLVGVIL</sequence>
<gene>
    <name evidence="5" type="ORF">PCOR1329_LOCUS67511</name>
</gene>
<dbReference type="PANTHER" id="PTHR47816">
    <property type="entry name" value="RIBOSOMAL RNA SMALL SUBUNIT METHYLTRANSFERASE C"/>
    <property type="match status" value="1"/>
</dbReference>
<dbReference type="Pfam" id="PF05175">
    <property type="entry name" value="MTS"/>
    <property type="match status" value="1"/>
</dbReference>
<organism evidence="5 6">
    <name type="scientific">Prorocentrum cordatum</name>
    <dbReference type="NCBI Taxonomy" id="2364126"/>
    <lineage>
        <taxon>Eukaryota</taxon>
        <taxon>Sar</taxon>
        <taxon>Alveolata</taxon>
        <taxon>Dinophyceae</taxon>
        <taxon>Prorocentrales</taxon>
        <taxon>Prorocentraceae</taxon>
        <taxon>Prorocentrum</taxon>
    </lineage>
</organism>
<keyword evidence="6" id="KW-1185">Reference proteome</keyword>
<feature type="region of interest" description="Disordered" evidence="3">
    <location>
        <begin position="433"/>
        <end position="452"/>
    </location>
</feature>
<dbReference type="PANTHER" id="PTHR47816:SF4">
    <property type="entry name" value="RIBOSOMAL RNA SMALL SUBUNIT METHYLTRANSFERASE C"/>
    <property type="match status" value="1"/>
</dbReference>
<evidence type="ECO:0000313" key="6">
    <source>
        <dbReference type="Proteomes" id="UP001189429"/>
    </source>
</evidence>
<dbReference type="CDD" id="cd02440">
    <property type="entry name" value="AdoMet_MTases"/>
    <property type="match status" value="1"/>
</dbReference>
<dbReference type="Gene3D" id="3.40.50.150">
    <property type="entry name" value="Vaccinia Virus protein VP39"/>
    <property type="match status" value="1"/>
</dbReference>
<name>A0ABN9WL63_9DINO</name>
<dbReference type="InterPro" id="IPR007848">
    <property type="entry name" value="Small_mtfrase_dom"/>
</dbReference>
<protein>
    <recommendedName>
        <fullName evidence="4">Methyltransferase small domain-containing protein</fullName>
    </recommendedName>
</protein>
<dbReference type="InterPro" id="IPR046977">
    <property type="entry name" value="RsmC/RlmG"/>
</dbReference>
<evidence type="ECO:0000256" key="3">
    <source>
        <dbReference type="SAM" id="MobiDB-lite"/>
    </source>
</evidence>
<dbReference type="EMBL" id="CAUYUJ010018753">
    <property type="protein sequence ID" value="CAK0886073.1"/>
    <property type="molecule type" value="Genomic_DNA"/>
</dbReference>
<evidence type="ECO:0000313" key="5">
    <source>
        <dbReference type="EMBL" id="CAK0886073.1"/>
    </source>
</evidence>
<comment type="caution">
    <text evidence="5">The sequence shown here is derived from an EMBL/GenBank/DDBJ whole genome shotgun (WGS) entry which is preliminary data.</text>
</comment>
<keyword evidence="2" id="KW-0808">Transferase</keyword>
<proteinExistence type="predicted"/>
<feature type="compositionally biased region" description="Basic and acidic residues" evidence="3">
    <location>
        <begin position="329"/>
        <end position="342"/>
    </location>
</feature>
<dbReference type="InterPro" id="IPR029063">
    <property type="entry name" value="SAM-dependent_MTases_sf"/>
</dbReference>
<evidence type="ECO:0000256" key="1">
    <source>
        <dbReference type="ARBA" id="ARBA00022603"/>
    </source>
</evidence>
<evidence type="ECO:0000259" key="4">
    <source>
        <dbReference type="Pfam" id="PF05175"/>
    </source>
</evidence>
<accession>A0ABN9WL63</accession>
<keyword evidence="1" id="KW-0489">Methyltransferase</keyword>
<feature type="region of interest" description="Disordered" evidence="3">
    <location>
        <begin position="372"/>
        <end position="406"/>
    </location>
</feature>